<name>A0A2T6ZXL7_TUBBO</name>
<reference evidence="1 2" key="1">
    <citation type="submission" date="2017-04" db="EMBL/GenBank/DDBJ databases">
        <title>Draft genome sequence of Tuber borchii Vittad., a whitish edible truffle.</title>
        <authorList>
            <consortium name="DOE Joint Genome Institute"/>
            <person name="Murat C."/>
            <person name="Kuo A."/>
            <person name="Barry K.W."/>
            <person name="Clum A."/>
            <person name="Dockter R.B."/>
            <person name="Fauchery L."/>
            <person name="Iotti M."/>
            <person name="Kohler A."/>
            <person name="Labutti K."/>
            <person name="Lindquist E.A."/>
            <person name="Lipzen A."/>
            <person name="Ohm R.A."/>
            <person name="Wang M."/>
            <person name="Grigoriev I.V."/>
            <person name="Zambonelli A."/>
            <person name="Martin F.M."/>
        </authorList>
    </citation>
    <scope>NUCLEOTIDE SEQUENCE [LARGE SCALE GENOMIC DNA]</scope>
    <source>
        <strain evidence="1 2">Tbo3840</strain>
    </source>
</reference>
<proteinExistence type="predicted"/>
<sequence length="52" mass="5934">MRKLGDESDKPGWVWAEADRGQRVEGSHFHHSLYPAPANPAILQKCKFDNLE</sequence>
<gene>
    <name evidence="1" type="ORF">B9Z19DRAFT_1124019</name>
</gene>
<dbReference type="EMBL" id="NESQ01000071">
    <property type="protein sequence ID" value="PUU80218.1"/>
    <property type="molecule type" value="Genomic_DNA"/>
</dbReference>
<dbReference type="AlphaFoldDB" id="A0A2T6ZXL7"/>
<dbReference type="Proteomes" id="UP000244722">
    <property type="component" value="Unassembled WGS sequence"/>
</dbReference>
<accession>A0A2T6ZXL7</accession>
<evidence type="ECO:0000313" key="1">
    <source>
        <dbReference type="EMBL" id="PUU80218.1"/>
    </source>
</evidence>
<protein>
    <submittedName>
        <fullName evidence="1">Uncharacterized protein</fullName>
    </submittedName>
</protein>
<keyword evidence="2" id="KW-1185">Reference proteome</keyword>
<comment type="caution">
    <text evidence="1">The sequence shown here is derived from an EMBL/GenBank/DDBJ whole genome shotgun (WGS) entry which is preliminary data.</text>
</comment>
<organism evidence="1 2">
    <name type="scientific">Tuber borchii</name>
    <name type="common">White truffle</name>
    <dbReference type="NCBI Taxonomy" id="42251"/>
    <lineage>
        <taxon>Eukaryota</taxon>
        <taxon>Fungi</taxon>
        <taxon>Dikarya</taxon>
        <taxon>Ascomycota</taxon>
        <taxon>Pezizomycotina</taxon>
        <taxon>Pezizomycetes</taxon>
        <taxon>Pezizales</taxon>
        <taxon>Tuberaceae</taxon>
        <taxon>Tuber</taxon>
    </lineage>
</organism>
<evidence type="ECO:0000313" key="2">
    <source>
        <dbReference type="Proteomes" id="UP000244722"/>
    </source>
</evidence>